<feature type="binding site" evidence="10">
    <location>
        <begin position="10"/>
        <end position="12"/>
    </location>
    <ligand>
        <name>UDP-N-acetyl-alpha-D-glucosamine</name>
        <dbReference type="ChEBI" id="CHEBI:57705"/>
    </ligand>
</feature>
<protein>
    <recommendedName>
        <fullName evidence="10">UDP-N-acetylglucosamine--N-acetylmuramyl-(pentapeptide) pyrophosphoryl-undecaprenol N-acetylglucosamine transferase</fullName>
        <ecNumber evidence="10">2.4.1.227</ecNumber>
    </recommendedName>
    <alternativeName>
        <fullName evidence="10">Undecaprenyl-PP-MurNAc-pentapeptide-UDPGlcNAc GlcNAc transferase</fullName>
    </alternativeName>
</protein>
<keyword evidence="3 10" id="KW-0328">Glycosyltransferase</keyword>
<dbReference type="HAMAP" id="MF_00033">
    <property type="entry name" value="MurG"/>
    <property type="match status" value="1"/>
</dbReference>
<dbReference type="Proteomes" id="UP001519272">
    <property type="component" value="Unassembled WGS sequence"/>
</dbReference>
<comment type="function">
    <text evidence="10">Cell wall formation. Catalyzes the transfer of a GlcNAc subunit on undecaprenyl-pyrophosphoryl-MurNAc-pentapeptide (lipid intermediate I) to form undecaprenyl-pyrophosphoryl-MurNAc-(pentapeptide)GlcNAc (lipid intermediate II).</text>
</comment>
<reference evidence="13 14" key="1">
    <citation type="submission" date="2021-03" db="EMBL/GenBank/DDBJ databases">
        <title>Genomic Encyclopedia of Type Strains, Phase IV (KMG-IV): sequencing the most valuable type-strain genomes for metagenomic binning, comparative biology and taxonomic classification.</title>
        <authorList>
            <person name="Goeker M."/>
        </authorList>
    </citation>
    <scope>NUCLEOTIDE SEQUENCE [LARGE SCALE GENOMIC DNA]</scope>
    <source>
        <strain evidence="13 14">DSM 14349</strain>
    </source>
</reference>
<comment type="caution">
    <text evidence="13">The sequence shown here is derived from an EMBL/GenBank/DDBJ whole genome shotgun (WGS) entry which is preliminary data.</text>
</comment>
<evidence type="ECO:0000256" key="8">
    <source>
        <dbReference type="ARBA" id="ARBA00023306"/>
    </source>
</evidence>
<keyword evidence="8 10" id="KW-0131">Cell cycle</keyword>
<evidence type="ECO:0000256" key="10">
    <source>
        <dbReference type="HAMAP-Rule" id="MF_00033"/>
    </source>
</evidence>
<dbReference type="CDD" id="cd03785">
    <property type="entry name" value="GT28_MurG"/>
    <property type="match status" value="1"/>
</dbReference>
<evidence type="ECO:0000256" key="1">
    <source>
        <dbReference type="ARBA" id="ARBA00022475"/>
    </source>
</evidence>
<dbReference type="PANTHER" id="PTHR21015">
    <property type="entry name" value="UDP-N-ACETYLGLUCOSAMINE--N-ACETYLMURAMYL-(PENTAPEPTIDE) PYROPHOSPHORYL-UNDECAPRENOL N-ACETYLGLUCOSAMINE TRANSFERASE 1"/>
    <property type="match status" value="1"/>
</dbReference>
<feature type="binding site" evidence="10">
    <location>
        <position position="299"/>
    </location>
    <ligand>
        <name>UDP-N-acetyl-alpha-D-glucosamine</name>
        <dbReference type="ChEBI" id="CHEBI:57705"/>
    </ligand>
</feature>
<comment type="pathway">
    <text evidence="10">Cell wall biogenesis; peptidoglycan biosynthesis.</text>
</comment>
<evidence type="ECO:0000256" key="7">
    <source>
        <dbReference type="ARBA" id="ARBA00023136"/>
    </source>
</evidence>
<dbReference type="InterPro" id="IPR004276">
    <property type="entry name" value="GlycoTrans_28_N"/>
</dbReference>
<name>A0ABS4FP71_9BACL</name>
<feature type="binding site" evidence="10">
    <location>
        <position position="124"/>
    </location>
    <ligand>
        <name>UDP-N-acetyl-alpha-D-glucosamine</name>
        <dbReference type="ChEBI" id="CHEBI:57705"/>
    </ligand>
</feature>
<evidence type="ECO:0000256" key="3">
    <source>
        <dbReference type="ARBA" id="ARBA00022676"/>
    </source>
</evidence>
<evidence type="ECO:0000256" key="2">
    <source>
        <dbReference type="ARBA" id="ARBA00022618"/>
    </source>
</evidence>
<sequence>MRVVFTGGGTGGHIYPALAVAQQCKDEYPESQFLYIGGQHGLESTIVPSQNMEFKALNITGFKRKLSFENVKTVMRFMSGVRHSKKWLRQFKPNVVIGTGGYVCGPVVYAAAKLGIPTIIHEQNAVPGLTNRFLSKYVSTVAVSFEEGLNAFPEAKKIVYTGNPRATTVYLADKRKGYESLGLPQHTKIVLVVGGSRGAQAINNAMIAMSKQLYKLLNVHFVYVTGEKYFAATREAISEQLGKIPSSLSVVPYVHNMPEVLAATSLIVNRAGASFLAEINALGIPSILIPSPNVTNNHQEKNARMLEKNNAAKVIVEADLTGEVLFQEIQHIMRNDAVHRKMSAASKKLGKPDSAHLIVEEMKKIAK</sequence>
<evidence type="ECO:0000313" key="14">
    <source>
        <dbReference type="Proteomes" id="UP001519272"/>
    </source>
</evidence>
<keyword evidence="1 10" id="KW-1003">Cell membrane</keyword>
<evidence type="ECO:0000256" key="5">
    <source>
        <dbReference type="ARBA" id="ARBA00022960"/>
    </source>
</evidence>
<feature type="domain" description="Glycosyl transferase family 28 C-terminal" evidence="12">
    <location>
        <begin position="189"/>
        <end position="357"/>
    </location>
</feature>
<keyword evidence="7 10" id="KW-0472">Membrane</keyword>
<organism evidence="13 14">
    <name type="scientific">Paenibacillus turicensis</name>
    <dbReference type="NCBI Taxonomy" id="160487"/>
    <lineage>
        <taxon>Bacteria</taxon>
        <taxon>Bacillati</taxon>
        <taxon>Bacillota</taxon>
        <taxon>Bacilli</taxon>
        <taxon>Bacillales</taxon>
        <taxon>Paenibacillaceae</taxon>
        <taxon>Paenibacillus</taxon>
    </lineage>
</organism>
<dbReference type="InterPro" id="IPR006009">
    <property type="entry name" value="GlcNAc_MurG"/>
</dbReference>
<dbReference type="SUPFAM" id="SSF53756">
    <property type="entry name" value="UDP-Glycosyltransferase/glycogen phosphorylase"/>
    <property type="match status" value="1"/>
</dbReference>
<feature type="domain" description="Glycosyltransferase family 28 N-terminal" evidence="11">
    <location>
        <begin position="3"/>
        <end position="142"/>
    </location>
</feature>
<dbReference type="Pfam" id="PF04101">
    <property type="entry name" value="Glyco_tran_28_C"/>
    <property type="match status" value="1"/>
</dbReference>
<dbReference type="EC" id="2.4.1.227" evidence="10"/>
<keyword evidence="4 10" id="KW-0808">Transferase</keyword>
<keyword evidence="9 10" id="KW-0961">Cell wall biogenesis/degradation</keyword>
<evidence type="ECO:0000259" key="11">
    <source>
        <dbReference type="Pfam" id="PF03033"/>
    </source>
</evidence>
<dbReference type="Pfam" id="PF03033">
    <property type="entry name" value="Glyco_transf_28"/>
    <property type="match status" value="1"/>
</dbReference>
<dbReference type="Gene3D" id="3.40.50.2000">
    <property type="entry name" value="Glycogen Phosphorylase B"/>
    <property type="match status" value="2"/>
</dbReference>
<comment type="caution">
    <text evidence="10">Lacks conserved residue(s) required for the propagation of feature annotation.</text>
</comment>
<comment type="subcellular location">
    <subcellularLocation>
        <location evidence="10">Cell membrane</location>
        <topology evidence="10">Peripheral membrane protein</topology>
        <orientation evidence="10">Cytoplasmic side</orientation>
    </subcellularLocation>
</comment>
<evidence type="ECO:0000313" key="13">
    <source>
        <dbReference type="EMBL" id="MBP1904377.1"/>
    </source>
</evidence>
<dbReference type="NCBIfam" id="TIGR01133">
    <property type="entry name" value="murG"/>
    <property type="match status" value="1"/>
</dbReference>
<evidence type="ECO:0000256" key="6">
    <source>
        <dbReference type="ARBA" id="ARBA00022984"/>
    </source>
</evidence>
<dbReference type="InterPro" id="IPR007235">
    <property type="entry name" value="Glyco_trans_28_C"/>
</dbReference>
<evidence type="ECO:0000259" key="12">
    <source>
        <dbReference type="Pfam" id="PF04101"/>
    </source>
</evidence>
<comment type="catalytic activity">
    <reaction evidence="10">
        <text>di-trans,octa-cis-undecaprenyl diphospho-N-acetyl-alpha-D-muramoyl-L-alanyl-D-glutamyl-meso-2,6-diaminopimeloyl-D-alanyl-D-alanine + UDP-N-acetyl-alpha-D-glucosamine = di-trans,octa-cis-undecaprenyl diphospho-[N-acetyl-alpha-D-glucosaminyl-(1-&gt;4)]-N-acetyl-alpha-D-muramoyl-L-alanyl-D-glutamyl-meso-2,6-diaminopimeloyl-D-alanyl-D-alanine + UDP + H(+)</text>
        <dbReference type="Rhea" id="RHEA:31227"/>
        <dbReference type="ChEBI" id="CHEBI:15378"/>
        <dbReference type="ChEBI" id="CHEBI:57705"/>
        <dbReference type="ChEBI" id="CHEBI:58223"/>
        <dbReference type="ChEBI" id="CHEBI:61387"/>
        <dbReference type="ChEBI" id="CHEBI:61388"/>
        <dbReference type="EC" id="2.4.1.227"/>
    </reaction>
</comment>
<keyword evidence="5 10" id="KW-0133">Cell shape</keyword>
<feature type="binding site" evidence="10">
    <location>
        <position position="196"/>
    </location>
    <ligand>
        <name>UDP-N-acetyl-alpha-D-glucosamine</name>
        <dbReference type="ChEBI" id="CHEBI:57705"/>
    </ligand>
</feature>
<dbReference type="RefSeq" id="WP_210088053.1">
    <property type="nucleotide sequence ID" value="NZ_JAGGKG010000003.1"/>
</dbReference>
<keyword evidence="14" id="KW-1185">Reference proteome</keyword>
<evidence type="ECO:0000256" key="4">
    <source>
        <dbReference type="ARBA" id="ARBA00022679"/>
    </source>
</evidence>
<gene>
    <name evidence="10" type="primary">murG</name>
    <name evidence="13" type="ORF">J2Z32_000994</name>
</gene>
<keyword evidence="6 10" id="KW-0573">Peptidoglycan synthesis</keyword>
<keyword evidence="2 10" id="KW-0132">Cell division</keyword>
<dbReference type="PANTHER" id="PTHR21015:SF22">
    <property type="entry name" value="GLYCOSYLTRANSFERASE"/>
    <property type="match status" value="1"/>
</dbReference>
<accession>A0ABS4FP71</accession>
<comment type="similarity">
    <text evidence="10">Belongs to the glycosyltransferase 28 family. MurG subfamily.</text>
</comment>
<dbReference type="GO" id="GO:0016757">
    <property type="term" value="F:glycosyltransferase activity"/>
    <property type="evidence" value="ECO:0007669"/>
    <property type="project" value="UniProtKB-KW"/>
</dbReference>
<evidence type="ECO:0000256" key="9">
    <source>
        <dbReference type="ARBA" id="ARBA00023316"/>
    </source>
</evidence>
<proteinExistence type="inferred from homology"/>
<dbReference type="EMBL" id="JAGGKG010000003">
    <property type="protein sequence ID" value="MBP1904377.1"/>
    <property type="molecule type" value="Genomic_DNA"/>
</dbReference>